<evidence type="ECO:0000313" key="1">
    <source>
        <dbReference type="EMBL" id="KAB2098924.1"/>
    </source>
</evidence>
<dbReference type="EMBL" id="PDWZ02000020">
    <property type="protein sequence ID" value="KAB2098924.1"/>
    <property type="molecule type" value="Genomic_DNA"/>
</dbReference>
<dbReference type="Proteomes" id="UP000293547">
    <property type="component" value="Unassembled WGS sequence"/>
</dbReference>
<sequence length="237" mass="26638">MAEAQKPAQKYNEAFVQPIRDILNNKGKEPFLTAVALTRSGRRPNPLNKALKEFNRAERVALEDPKPPEDLEVTEDDSDSSSEDSEAEVDQNGPPEPRMGSPSLLELTDTQSKARALEECHDDPLAGHFGARRTLEKLQRRYVWKGIRKDVSDYCRDCLVCRKATPARHKPYGPLAPLPPPDRPWEEATMDFVTELPPSKIHSIVYDAILVVVCRLTKMAHYIPARGDWDGTDLAQA</sequence>
<protein>
    <submittedName>
        <fullName evidence="1">Uncharacterized protein</fullName>
    </submittedName>
</protein>
<proteinExistence type="predicted"/>
<evidence type="ECO:0000313" key="2">
    <source>
        <dbReference type="Proteomes" id="UP000293547"/>
    </source>
</evidence>
<accession>A0ACB6F3C4</accession>
<organism evidence="1 2">
    <name type="scientific">Alternaria gaisen</name>
    <dbReference type="NCBI Taxonomy" id="167740"/>
    <lineage>
        <taxon>Eukaryota</taxon>
        <taxon>Fungi</taxon>
        <taxon>Dikarya</taxon>
        <taxon>Ascomycota</taxon>
        <taxon>Pezizomycotina</taxon>
        <taxon>Dothideomycetes</taxon>
        <taxon>Pleosporomycetidae</taxon>
        <taxon>Pleosporales</taxon>
        <taxon>Pleosporineae</taxon>
        <taxon>Pleosporaceae</taxon>
        <taxon>Alternaria</taxon>
        <taxon>Alternaria sect. Alternaria</taxon>
    </lineage>
</organism>
<name>A0ACB6F3C4_9PLEO</name>
<gene>
    <name evidence="1" type="ORF">AG0111_0g12851</name>
</gene>
<reference evidence="1 2" key="1">
    <citation type="journal article" date="2019" name="bioRxiv">
        <title>Genomics, evolutionary history and diagnostics of the Alternaria alternata species group including apple and Asian pear pathotypes.</title>
        <authorList>
            <person name="Armitage A.D."/>
            <person name="Cockerton H.M."/>
            <person name="Sreenivasaprasad S."/>
            <person name="Woodhall J.W."/>
            <person name="Lane C.R."/>
            <person name="Harrison R.J."/>
            <person name="Clarkson J.P."/>
        </authorList>
    </citation>
    <scope>NUCLEOTIDE SEQUENCE [LARGE SCALE GENOMIC DNA]</scope>
    <source>
        <strain evidence="1 2">FERA 650</strain>
    </source>
</reference>
<keyword evidence="2" id="KW-1185">Reference proteome</keyword>
<comment type="caution">
    <text evidence="1">The sequence shown here is derived from an EMBL/GenBank/DDBJ whole genome shotgun (WGS) entry which is preliminary data.</text>
</comment>